<dbReference type="STRING" id="1297569.MESS2_730060"/>
<accession>M5ET71</accession>
<comment type="caution">
    <text evidence="1">The sequence shown here is derived from an EMBL/GenBank/DDBJ whole genome shotgun (WGS) entry which is preliminary data.</text>
</comment>
<evidence type="ECO:0000313" key="2">
    <source>
        <dbReference type="Proteomes" id="UP000012062"/>
    </source>
</evidence>
<organism evidence="1 2">
    <name type="scientific">Mesorhizobium metallidurans STM 2683</name>
    <dbReference type="NCBI Taxonomy" id="1297569"/>
    <lineage>
        <taxon>Bacteria</taxon>
        <taxon>Pseudomonadati</taxon>
        <taxon>Pseudomonadota</taxon>
        <taxon>Alphaproteobacteria</taxon>
        <taxon>Hyphomicrobiales</taxon>
        <taxon>Phyllobacteriaceae</taxon>
        <taxon>Mesorhizobium</taxon>
    </lineage>
</organism>
<dbReference type="AlphaFoldDB" id="M5ET71"/>
<dbReference type="Proteomes" id="UP000012062">
    <property type="component" value="Unassembled WGS sequence"/>
</dbReference>
<protein>
    <submittedName>
        <fullName evidence="1">Uncharacterized protein</fullName>
    </submittedName>
</protein>
<gene>
    <name evidence="1" type="ORF">MESS2_730060</name>
</gene>
<keyword evidence="2" id="KW-1185">Reference proteome</keyword>
<proteinExistence type="predicted"/>
<name>M5ET71_9HYPH</name>
<reference evidence="1 2" key="1">
    <citation type="submission" date="2013-02" db="EMBL/GenBank/DDBJ databases">
        <authorList>
            <person name="Genoscope - CEA"/>
        </authorList>
    </citation>
    <scope>NUCLEOTIDE SEQUENCE [LARGE SCALE GENOMIC DNA]</scope>
    <source>
        <strain evidence="1 2">STM 2683</strain>
    </source>
</reference>
<sequence>MTRPSERLERVTRRLSVARLNGSNARQKRGAGREWLVTCIAVARHLHHSAQVRGWGLASCKTTRAVFGAVSAMSSRAKSNYDRY</sequence>
<dbReference type="EMBL" id="CAUM01000143">
    <property type="protein sequence ID" value="CCV08164.1"/>
    <property type="molecule type" value="Genomic_DNA"/>
</dbReference>
<evidence type="ECO:0000313" key="1">
    <source>
        <dbReference type="EMBL" id="CCV08164.1"/>
    </source>
</evidence>